<dbReference type="Proteomes" id="UP000622638">
    <property type="component" value="Unassembled WGS sequence"/>
</dbReference>
<comment type="caution">
    <text evidence="1">The sequence shown here is derived from an EMBL/GenBank/DDBJ whole genome shotgun (WGS) entry which is preliminary data.</text>
</comment>
<sequence length="63" mass="6824">MPWPGCETPTANRESRRTLGKPICQAIGEALDAKLALLPQQAKALKMLCKAWPALRASYSEAA</sequence>
<dbReference type="EMBL" id="BMKG01000003">
    <property type="protein sequence ID" value="GGB91218.1"/>
    <property type="molecule type" value="Genomic_DNA"/>
</dbReference>
<evidence type="ECO:0000313" key="1">
    <source>
        <dbReference type="EMBL" id="GGB91218.1"/>
    </source>
</evidence>
<reference evidence="2" key="1">
    <citation type="journal article" date="2019" name="Int. J. Syst. Evol. Microbiol.">
        <title>The Global Catalogue of Microorganisms (GCM) 10K type strain sequencing project: providing services to taxonomists for standard genome sequencing and annotation.</title>
        <authorList>
            <consortium name="The Broad Institute Genomics Platform"/>
            <consortium name="The Broad Institute Genome Sequencing Center for Infectious Disease"/>
            <person name="Wu L."/>
            <person name="Ma J."/>
        </authorList>
    </citation>
    <scope>NUCLEOTIDE SEQUENCE [LARGE SCALE GENOMIC DNA]</scope>
    <source>
        <strain evidence="2">CGMCC 1.15931</strain>
    </source>
</reference>
<evidence type="ECO:0008006" key="3">
    <source>
        <dbReference type="Google" id="ProtNLM"/>
    </source>
</evidence>
<protein>
    <recommendedName>
        <fullName evidence="3">Transposase</fullName>
    </recommendedName>
</protein>
<accession>A0ABQ1KC45</accession>
<gene>
    <name evidence="1" type="ORF">GCM10011572_11610</name>
</gene>
<evidence type="ECO:0000313" key="2">
    <source>
        <dbReference type="Proteomes" id="UP000622638"/>
    </source>
</evidence>
<organism evidence="1 2">
    <name type="scientific">Pseudoduganella buxea</name>
    <dbReference type="NCBI Taxonomy" id="1949069"/>
    <lineage>
        <taxon>Bacteria</taxon>
        <taxon>Pseudomonadati</taxon>
        <taxon>Pseudomonadota</taxon>
        <taxon>Betaproteobacteria</taxon>
        <taxon>Burkholderiales</taxon>
        <taxon>Oxalobacteraceae</taxon>
        <taxon>Telluria group</taxon>
        <taxon>Pseudoduganella</taxon>
    </lineage>
</organism>
<proteinExistence type="predicted"/>
<keyword evidence="2" id="KW-1185">Reference proteome</keyword>
<name>A0ABQ1KC45_9BURK</name>